<gene>
    <name evidence="3" type="ORF">SAMN05444171_0569</name>
</gene>
<dbReference type="InterPro" id="IPR018968">
    <property type="entry name" value="Phasin"/>
</dbReference>
<accession>A0A1H4PGD2</accession>
<evidence type="ECO:0000256" key="1">
    <source>
        <dbReference type="SAM" id="MobiDB-lite"/>
    </source>
</evidence>
<dbReference type="EMBL" id="FNTI01000001">
    <property type="protein sequence ID" value="SEC06274.1"/>
    <property type="molecule type" value="Genomic_DNA"/>
</dbReference>
<protein>
    <submittedName>
        <fullName evidence="3">Phasin protein</fullName>
    </submittedName>
</protein>
<dbReference type="Pfam" id="PF09361">
    <property type="entry name" value="Phasin_2"/>
    <property type="match status" value="1"/>
</dbReference>
<evidence type="ECO:0000259" key="2">
    <source>
        <dbReference type="Pfam" id="PF09361"/>
    </source>
</evidence>
<evidence type="ECO:0000313" key="4">
    <source>
        <dbReference type="Proteomes" id="UP000183208"/>
    </source>
</evidence>
<evidence type="ECO:0000313" key="3">
    <source>
        <dbReference type="EMBL" id="SEC06274.1"/>
    </source>
</evidence>
<sequence>MSSTDETKPAARSGRRNKKGEARRQKSNPAESPAPVQMQTPEREQEQVPQADLQPAVSEPLEAVVAEAMVAEPDAVLVDAALPTDAASPAEPATADASPVSLQTLANAYRDYTRKSFEEFGSFFEQLTGARSLDKAMEVQTEFVKRAYENSVAESQKIRELHRKLARQTFEPFGGLIGKTPETHGKS</sequence>
<dbReference type="Proteomes" id="UP000183208">
    <property type="component" value="Unassembled WGS sequence"/>
</dbReference>
<reference evidence="3 4" key="1">
    <citation type="submission" date="2016-10" db="EMBL/GenBank/DDBJ databases">
        <authorList>
            <person name="de Groot N.N."/>
        </authorList>
    </citation>
    <scope>NUCLEOTIDE SEQUENCE [LARGE SCALE GENOMIC DNA]</scope>
    <source>
        <strain evidence="3 4">GAS522</strain>
    </source>
</reference>
<feature type="domain" description="Phasin" evidence="2">
    <location>
        <begin position="101"/>
        <end position="173"/>
    </location>
</feature>
<name>A0A1H4PGD2_9BRAD</name>
<dbReference type="AlphaFoldDB" id="A0A1H4PGD2"/>
<feature type="region of interest" description="Disordered" evidence="1">
    <location>
        <begin position="1"/>
        <end position="59"/>
    </location>
</feature>
<proteinExistence type="predicted"/>
<organism evidence="3 4">
    <name type="scientific">Bradyrhizobium lablabi</name>
    <dbReference type="NCBI Taxonomy" id="722472"/>
    <lineage>
        <taxon>Bacteria</taxon>
        <taxon>Pseudomonadati</taxon>
        <taxon>Pseudomonadota</taxon>
        <taxon>Alphaproteobacteria</taxon>
        <taxon>Hyphomicrobiales</taxon>
        <taxon>Nitrobacteraceae</taxon>
        <taxon>Bradyrhizobium</taxon>
    </lineage>
</organism>